<dbReference type="OrthoDB" id="1809395at2"/>
<feature type="transmembrane region" description="Helical" evidence="1">
    <location>
        <begin position="6"/>
        <end position="25"/>
    </location>
</feature>
<keyword evidence="1" id="KW-0472">Membrane</keyword>
<keyword evidence="1" id="KW-1133">Transmembrane helix</keyword>
<organism evidence="2 3">
    <name type="scientific">Desulfitobacterium dichloroeliminans (strain LMG P-21439 / DCA1)</name>
    <dbReference type="NCBI Taxonomy" id="871963"/>
    <lineage>
        <taxon>Bacteria</taxon>
        <taxon>Bacillati</taxon>
        <taxon>Bacillota</taxon>
        <taxon>Clostridia</taxon>
        <taxon>Eubacteriales</taxon>
        <taxon>Desulfitobacteriaceae</taxon>
        <taxon>Desulfitobacterium</taxon>
    </lineage>
</organism>
<dbReference type="EMBL" id="CP003344">
    <property type="protein sequence ID" value="AGA69670.1"/>
    <property type="molecule type" value="Genomic_DNA"/>
</dbReference>
<dbReference type="RefSeq" id="WP_015262646.1">
    <property type="nucleotide sequence ID" value="NC_019903.1"/>
</dbReference>
<protein>
    <submittedName>
        <fullName evidence="2">Uncharacterized protein</fullName>
    </submittedName>
</protein>
<dbReference type="STRING" id="871963.Desdi_2239"/>
<name>L0F9H4_DESDL</name>
<proteinExistence type="predicted"/>
<accession>L0F9H4</accession>
<keyword evidence="1" id="KW-0812">Transmembrane</keyword>
<evidence type="ECO:0000313" key="3">
    <source>
        <dbReference type="Proteomes" id="UP000010797"/>
    </source>
</evidence>
<sequence>MGSSWESLAVAIVIILLFYFGKRFAPQLKETQKRIKVKQPKDESKAMAIILSKKENKAKATQPRPSHSSSTVASLVLHPHTFERAKREYIQYAQRFLGAYELLYLSCYGNIGGERKVQLINNWEEGILSTDAPNFILAWNTCVQKHCGRNFYGRGNSKGNSKEKIDYEMVDLILQDWLKLLLRWGLHREPRGYIQSELQGGEPIGTTELNYYWLLNGEVLEEGQLKAQSLGQ</sequence>
<keyword evidence="3" id="KW-1185">Reference proteome</keyword>
<dbReference type="HOGENOM" id="CLU_1228296_0_0_9"/>
<dbReference type="AlphaFoldDB" id="L0F9H4"/>
<dbReference type="KEGG" id="ddl:Desdi_2239"/>
<dbReference type="Proteomes" id="UP000010797">
    <property type="component" value="Chromosome"/>
</dbReference>
<evidence type="ECO:0000256" key="1">
    <source>
        <dbReference type="SAM" id="Phobius"/>
    </source>
</evidence>
<evidence type="ECO:0000313" key="2">
    <source>
        <dbReference type="EMBL" id="AGA69670.1"/>
    </source>
</evidence>
<reference evidence="3" key="1">
    <citation type="submission" date="2012-02" db="EMBL/GenBank/DDBJ databases">
        <title>Complete sequence of Desulfitobacterium dichloroeliminans LMG P-21439.</title>
        <authorList>
            <person name="Lucas S."/>
            <person name="Han J."/>
            <person name="Lapidus A."/>
            <person name="Cheng J.-F."/>
            <person name="Goodwin L."/>
            <person name="Pitluck S."/>
            <person name="Peters L."/>
            <person name="Ovchinnikova G."/>
            <person name="Teshima H."/>
            <person name="Detter J.C."/>
            <person name="Han C."/>
            <person name="Tapia R."/>
            <person name="Land M."/>
            <person name="Hauser L."/>
            <person name="Kyrpides N."/>
            <person name="Ivanova N."/>
            <person name="Pagani I."/>
            <person name="Kruse T."/>
            <person name="de Vos W.M."/>
            <person name="Boon N."/>
            <person name="Smidt H."/>
            <person name="Woyke T."/>
        </authorList>
    </citation>
    <scope>NUCLEOTIDE SEQUENCE [LARGE SCALE GENOMIC DNA]</scope>
    <source>
        <strain evidence="3">LMG P-21439 / DCA1</strain>
    </source>
</reference>
<gene>
    <name evidence="2" type="ordered locus">Desdi_2239</name>
</gene>